<feature type="transmembrane region" description="Helical" evidence="1">
    <location>
        <begin position="286"/>
        <end position="304"/>
    </location>
</feature>
<keyword evidence="1" id="KW-0812">Transmembrane</keyword>
<dbReference type="EMBL" id="DXBP01000050">
    <property type="protein sequence ID" value="HIZ42525.1"/>
    <property type="molecule type" value="Genomic_DNA"/>
</dbReference>
<organism evidence="2 3">
    <name type="scientific">Candidatus Gemmiger excrementigallinarum</name>
    <dbReference type="NCBI Taxonomy" id="2838609"/>
    <lineage>
        <taxon>Bacteria</taxon>
        <taxon>Bacillati</taxon>
        <taxon>Bacillota</taxon>
        <taxon>Clostridia</taxon>
        <taxon>Eubacteriales</taxon>
        <taxon>Gemmiger</taxon>
    </lineage>
</organism>
<reference evidence="2" key="2">
    <citation type="submission" date="2021-04" db="EMBL/GenBank/DDBJ databases">
        <authorList>
            <person name="Gilroy R."/>
        </authorList>
    </citation>
    <scope>NUCLEOTIDE SEQUENCE</scope>
    <source>
        <strain evidence="2">ChiSxjej1B13-11774</strain>
    </source>
</reference>
<proteinExistence type="predicted"/>
<evidence type="ECO:0000313" key="3">
    <source>
        <dbReference type="Proteomes" id="UP000824048"/>
    </source>
</evidence>
<keyword evidence="1" id="KW-1133">Transmembrane helix</keyword>
<feature type="transmembrane region" description="Helical" evidence="1">
    <location>
        <begin position="145"/>
        <end position="162"/>
    </location>
</feature>
<gene>
    <name evidence="2" type="ORF">H9811_08180</name>
</gene>
<dbReference type="Proteomes" id="UP000824048">
    <property type="component" value="Unassembled WGS sequence"/>
</dbReference>
<feature type="transmembrane region" description="Helical" evidence="1">
    <location>
        <begin position="95"/>
        <end position="115"/>
    </location>
</feature>
<feature type="transmembrane region" description="Helical" evidence="1">
    <location>
        <begin position="69"/>
        <end position="88"/>
    </location>
</feature>
<reference evidence="2" key="1">
    <citation type="journal article" date="2021" name="PeerJ">
        <title>Extensive microbial diversity within the chicken gut microbiome revealed by metagenomics and culture.</title>
        <authorList>
            <person name="Gilroy R."/>
            <person name="Ravi A."/>
            <person name="Getino M."/>
            <person name="Pursley I."/>
            <person name="Horton D.L."/>
            <person name="Alikhan N.F."/>
            <person name="Baker D."/>
            <person name="Gharbi K."/>
            <person name="Hall N."/>
            <person name="Watson M."/>
            <person name="Adriaenssens E.M."/>
            <person name="Foster-Nyarko E."/>
            <person name="Jarju S."/>
            <person name="Secka A."/>
            <person name="Antonio M."/>
            <person name="Oren A."/>
            <person name="Chaudhuri R.R."/>
            <person name="La Ragione R."/>
            <person name="Hildebrand F."/>
            <person name="Pallen M.J."/>
        </authorList>
    </citation>
    <scope>NUCLEOTIDE SEQUENCE</scope>
    <source>
        <strain evidence="2">ChiSxjej1B13-11774</strain>
    </source>
</reference>
<feature type="transmembrane region" description="Helical" evidence="1">
    <location>
        <begin position="168"/>
        <end position="192"/>
    </location>
</feature>
<feature type="transmembrane region" description="Helical" evidence="1">
    <location>
        <begin position="311"/>
        <end position="331"/>
    </location>
</feature>
<feature type="transmembrane region" description="Helical" evidence="1">
    <location>
        <begin position="121"/>
        <end position="138"/>
    </location>
</feature>
<name>A0A9D2ES56_9FIRM</name>
<keyword evidence="1" id="KW-0472">Membrane</keyword>
<evidence type="ECO:0000313" key="2">
    <source>
        <dbReference type="EMBL" id="HIZ42525.1"/>
    </source>
</evidence>
<sequence>MGCLACAALFLLVVYGVIYHDSDLWHYWMPISITDDEVMYNRQLVGVLAEGQPHGYFGYNETHAAVGRFSVWGPVLIYLYALPGLLVGAGVNTMLWCNVLFALFGWTVFVVGTRISWKKQLAFAVGLLCLWFPLRQVYTGMTEVFQYTCILVILGSAAALQRNFSVKWYLLLVAACAMTTLTRAYTGLFWLFPILLLWKKRRPWAAASVGLAAASMLGYLAISKVFCSPYFSDGGVDYSAAKLVLQGKIGQAVMYEIQYIAKELSTLWELYVRPTLTGNPQDQGRAILTTAALVGVTILCLVLDARKKRAVFCKAMALFCVAASLALLFSVYDVGTLHRHCAMLNLLLLAVLVYEERWRTALHLPVLLVLLPMNFNPGNLPTYRPDIDEQIQMVRTALVQDQESDRSSDPWDSTLAYAYADGVFHGFLYSVPEGMGIQFDRNTYIADETQPIRSRYAMVNHGTDAEARLLADGWQELVSTEALVVYERPEVQQ</sequence>
<evidence type="ECO:0000256" key="1">
    <source>
        <dbReference type="SAM" id="Phobius"/>
    </source>
</evidence>
<accession>A0A9D2ES56</accession>
<comment type="caution">
    <text evidence="2">The sequence shown here is derived from an EMBL/GenBank/DDBJ whole genome shotgun (WGS) entry which is preliminary data.</text>
</comment>
<dbReference type="AlphaFoldDB" id="A0A9D2ES56"/>
<protein>
    <submittedName>
        <fullName evidence="2">Uncharacterized protein</fullName>
    </submittedName>
</protein>
<feature type="transmembrane region" description="Helical" evidence="1">
    <location>
        <begin position="204"/>
        <end position="222"/>
    </location>
</feature>